<reference evidence="1" key="1">
    <citation type="submission" date="2020-10" db="EMBL/GenBank/DDBJ databases">
        <authorList>
            <person name="Gilroy R."/>
        </authorList>
    </citation>
    <scope>NUCLEOTIDE SEQUENCE</scope>
    <source>
        <strain evidence="1">ChiSjej6B24-2974</strain>
    </source>
</reference>
<dbReference type="InterPro" id="IPR026002">
    <property type="entry name" value="ATC_hydrolase-like"/>
</dbReference>
<evidence type="ECO:0000313" key="1">
    <source>
        <dbReference type="EMBL" id="HIQ81991.1"/>
    </source>
</evidence>
<dbReference type="Proteomes" id="UP000824260">
    <property type="component" value="Unassembled WGS sequence"/>
</dbReference>
<evidence type="ECO:0000313" key="2">
    <source>
        <dbReference type="Proteomes" id="UP000824260"/>
    </source>
</evidence>
<organism evidence="1 2">
    <name type="scientific">Candidatus Pullichristensenella stercorigallinarum</name>
    <dbReference type="NCBI Taxonomy" id="2840909"/>
    <lineage>
        <taxon>Bacteria</taxon>
        <taxon>Bacillati</taxon>
        <taxon>Bacillota</taxon>
        <taxon>Clostridia</taxon>
        <taxon>Candidatus Pullichristensenella</taxon>
    </lineage>
</organism>
<proteinExistence type="predicted"/>
<reference evidence="1" key="2">
    <citation type="journal article" date="2021" name="PeerJ">
        <title>Extensive microbial diversity within the chicken gut microbiome revealed by metagenomics and culture.</title>
        <authorList>
            <person name="Gilroy R."/>
            <person name="Ravi A."/>
            <person name="Getino M."/>
            <person name="Pursley I."/>
            <person name="Horton D.L."/>
            <person name="Alikhan N.F."/>
            <person name="Baker D."/>
            <person name="Gharbi K."/>
            <person name="Hall N."/>
            <person name="Watson M."/>
            <person name="Adriaenssens E.M."/>
            <person name="Foster-Nyarko E."/>
            <person name="Jarju S."/>
            <person name="Secka A."/>
            <person name="Antonio M."/>
            <person name="Oren A."/>
            <person name="Chaudhuri R.R."/>
            <person name="La Ragione R."/>
            <person name="Hildebrand F."/>
            <person name="Pallen M.J."/>
        </authorList>
    </citation>
    <scope>NUCLEOTIDE SEQUENCE</scope>
    <source>
        <strain evidence="1">ChiSjej6B24-2974</strain>
    </source>
</reference>
<keyword evidence="1" id="KW-0378">Hydrolase</keyword>
<gene>
    <name evidence="1" type="ORF">IAA52_02690</name>
</gene>
<dbReference type="AlphaFoldDB" id="A0A9D0ZM67"/>
<dbReference type="GO" id="GO:0016787">
    <property type="term" value="F:hydrolase activity"/>
    <property type="evidence" value="ECO:0007669"/>
    <property type="project" value="UniProtKB-KW"/>
</dbReference>
<name>A0A9D0ZM67_9FIRM</name>
<accession>A0A9D0ZM67</accession>
<dbReference type="Pfam" id="PF14196">
    <property type="entry name" value="ATC_hydrolase"/>
    <property type="match status" value="1"/>
</dbReference>
<protein>
    <submittedName>
        <fullName evidence="1">L-2-amino-thiazoline-4-carboxylic acid hydrolase</fullName>
    </submittedName>
</protein>
<sequence length="225" mass="25413">MGFNEKVHAFIAARYYVRLTEGFAQRGQAAFIHAVQYYAGQRGRRMAQRAIRDGQPLTHATFLQYGELRMTDEVEPTQREVTSIAPDYVLRITSCPWHDQFREMGCLEAGAVYCCHVDEALARGFSPDIDFHADANLNMSDCCIHRVKGVNDQELPNDLPREEYKRDFSYHCGHLYWSLSEVSAAIFGAQGEAIATGVLDDFVGAYGQAMADELASWRHTNFNVC</sequence>
<dbReference type="EMBL" id="DVFZ01000029">
    <property type="protein sequence ID" value="HIQ81991.1"/>
    <property type="molecule type" value="Genomic_DNA"/>
</dbReference>
<comment type="caution">
    <text evidence="1">The sequence shown here is derived from an EMBL/GenBank/DDBJ whole genome shotgun (WGS) entry which is preliminary data.</text>
</comment>